<dbReference type="InterPro" id="IPR020845">
    <property type="entry name" value="AMP-binding_CS"/>
</dbReference>
<dbReference type="Pfam" id="PF13193">
    <property type="entry name" value="AMP-binding_C"/>
    <property type="match status" value="2"/>
</dbReference>
<keyword evidence="2" id="KW-0596">Phosphopantetheine</keyword>
<dbReference type="RefSeq" id="WP_404547073.1">
    <property type="nucleotide sequence ID" value="NZ_JADIKJ010000010.1"/>
</dbReference>
<comment type="caution">
    <text evidence="5">The sequence shown here is derived from an EMBL/GenBank/DDBJ whole genome shotgun (WGS) entry which is preliminary data.</text>
</comment>
<dbReference type="SUPFAM" id="SSF52777">
    <property type="entry name" value="CoA-dependent acyltransferases"/>
    <property type="match status" value="4"/>
</dbReference>
<dbReference type="CDD" id="cd19531">
    <property type="entry name" value="LCL_NRPS-like"/>
    <property type="match status" value="2"/>
</dbReference>
<dbReference type="InterPro" id="IPR045851">
    <property type="entry name" value="AMP-bd_C_sf"/>
</dbReference>
<dbReference type="InterPro" id="IPR042099">
    <property type="entry name" value="ANL_N_sf"/>
</dbReference>
<accession>A0ABW8JJZ8</accession>
<dbReference type="PROSITE" id="PS00455">
    <property type="entry name" value="AMP_BINDING"/>
    <property type="match status" value="2"/>
</dbReference>
<dbReference type="InterPro" id="IPR036736">
    <property type="entry name" value="ACP-like_sf"/>
</dbReference>
<dbReference type="SUPFAM" id="SSF47336">
    <property type="entry name" value="ACP-like"/>
    <property type="match status" value="2"/>
</dbReference>
<dbReference type="InterPro" id="IPR023213">
    <property type="entry name" value="CAT-like_dom_sf"/>
</dbReference>
<dbReference type="CDD" id="cd05930">
    <property type="entry name" value="A_NRPS"/>
    <property type="match status" value="2"/>
</dbReference>
<dbReference type="EMBL" id="JADIKJ010000010">
    <property type="protein sequence ID" value="MFK2900610.1"/>
    <property type="molecule type" value="Genomic_DNA"/>
</dbReference>
<proteinExistence type="predicted"/>
<dbReference type="PROSITE" id="PS00012">
    <property type="entry name" value="PHOSPHOPANTETHEINE"/>
    <property type="match status" value="2"/>
</dbReference>
<evidence type="ECO:0000256" key="2">
    <source>
        <dbReference type="ARBA" id="ARBA00022450"/>
    </source>
</evidence>
<dbReference type="Pfam" id="PF00550">
    <property type="entry name" value="PP-binding"/>
    <property type="match status" value="2"/>
</dbReference>
<dbReference type="SMART" id="SM00823">
    <property type="entry name" value="PKS_PP"/>
    <property type="match status" value="2"/>
</dbReference>
<feature type="domain" description="Carrier" evidence="4">
    <location>
        <begin position="2062"/>
        <end position="2139"/>
    </location>
</feature>
<dbReference type="InterPro" id="IPR000873">
    <property type="entry name" value="AMP-dep_synth/lig_dom"/>
</dbReference>
<sequence length="2154" mass="235519">MTEKVLTPPPLDRKNALREALLRKRDERQRVFPLSPAQLGIWMQQQLTPGNTAYNMSIAFCLHGLIAENVMHETVEASLRTVIGRHASLRTVFESTDDEPRQRVLEEVALELPRMQLGDDQGDDWEARVKQLCVQQSALAFDLREGPLFRFRLVRINESLHALLATFHHVVMDGWSIGVFVRDFGKAFRSHLHGTEPAFDPLPVSYASHVNRLREVAASDQGRADVEYWSRRLQGAPATLDLPIEFRRPPRNDFRGAIHAFVIPEKVSKDLAEVGRQRGATTFMVVLASFYALLSRICGQDDIVLGVSVSNREERDCRNVIGLFSDILPMRGRVNPDESFVDLLGRVRGECLSDYEHTSASMTTIMQNVQVARATDRNRLFQAGFDFQNTPWPTDVVSDKVSVIDCDTGAAKLDLNFSLSVVQGHFSGVFEYNTHLFSAKAMARIERCYQCLIEAILKYPDLAIDRLPFGAEPPPAQPVIQPATNMLAAIESRAHDYPDAIALEGRGWRYTFNEVDGIAMRVAQSLRSRGIGAGDKVGLFFQREPGFVVALLAAMKIGAVYVPIDPGLPRRRRDHLCDDAGIKLMLTSPERVDDWHGSEPPLLAIDLVPSWPDQSPTTFAPTPATSDPAYIIYTSGTSGEPKGVVVGHGALAAFTHGVQTLFRVEPGDRVLQFASIGFDTSAEEIFPSLLAGATLVFPDDAIGSVSVQQLVASIEEQRISVLNLPTSLWHELVSTMVADADVRLPGCVRLLIIGGEAASPDALAHWQRISGTGVRLLNTYGPTETTVSVTAADLGALPEVSRRLALPIGNPYPHVRIYVLDRHRKPVPMGQYGELYIGGPSLALGYHRRPESTLESFLPDPFVGHPDGRMYRTGDFGRYVEDGSIEFAGRRDGQVKLHGFRIELAEVEAALMRHPRIRHAAATVAGQSADASARLIAAVVLSEGDESITTTQMKAWLGERIPKYMLPASIDVVDRLPLTLNGKLDRKMLAQTFGASASGGHAQSGAVTPEQSMLLEMWREVLGVSNILVSDDFFALGGHSLLLIRLLSRIRRVFGVDLALSEVLETTTVEAMTRLICFSRGHGNGADALPIPSLPRKEEASQNVFRQSFAQQRLWFIYELDPDSSAYNNPSALRVRAPLNADHLHDCLRTLVKRHEILRTVFASGDRGPLQIVLPDATPGFAEHDLRGMSADDRARNLEELIQTDSRTPFDLRNGPLIRVAIIRCSDEEQVLLFNWHHIVTDAWSLQIFVRELAALYANRSATSLAPLPVQYADFAEWEHGLVESTTSTGSLDYWRNQLGLLPDPLHAGWSGAAASQRQPAGRHPMRIGSAQVEALRIVARNTGTTLFMACLAVYKLLLARIHDRDDVVVGSPISMRGHENLESVVGYFLNTLALRSDLSGTGTFRALLELVRRTALDAYAHRDVPYERVVQAVQAEQGVSVLFDVSFVLENGSELAGEFGGGRVEMLPRGGQEPKFALLLSMREDREGLVGEWEYDQDIYASSDLEGFSNAYLYLLEQVTSNPDAALSSLRLTPASRVREIAQTWGCGAVQPIPPGSVDEAFERQARERPDAAALVYAGTSYGYAELNARANRLAHGLRSRGVGPEVTVGICLPRSADLAVAILAVWKAGGAYVPLDPDNPSARLAMMRDDAQADCVIGHEALLQGLHAAIPLALDTAALRAELAAAPAHDPVRSEPTPPDRLAYILFTSGSSGRPKGVRVEHGSVMNLAAGLDAALAGLGAHGWERWAWNASYGFDVSLQALVQWRHGATLYLLPAELRRDPVQLRAYLARESIQVLDATPLQVEALLEVQGAPLPSVVIAGEAIGANLWGRLAAHYAGRAEGALNAYGPTETTVYATVTRIEGPLPRIGRPMANVRCLVLDRQGQEQPEGVPGELYIGGAGVARGYVGREAETAERFVTVAGHAGRYYRSGDRVRWSGDGSLEYLGRLDGQVKMDGYRVEPQEVAQALRAEPGVAAAAVIAREGTGGLRLAGYVVASMDAPVAAGWEDDVLERLRVKLPSCMVPATLMRLDQLPTTVNGKLDMRALSALATVHPGSYRSPRDATERRLAEIWAELLGVDMANIGLDADIFALGAHSMLMMLLTVAIRDAFGVELTLRTLFDAPRLEAMAALVSSAQAVVDSESSELEHMQW</sequence>
<dbReference type="Gene3D" id="1.10.1200.10">
    <property type="entry name" value="ACP-like"/>
    <property type="match status" value="2"/>
</dbReference>
<dbReference type="Gene3D" id="3.30.559.10">
    <property type="entry name" value="Chloramphenicol acetyltransferase-like domain"/>
    <property type="match status" value="2"/>
</dbReference>
<evidence type="ECO:0000256" key="1">
    <source>
        <dbReference type="ARBA" id="ARBA00001957"/>
    </source>
</evidence>
<evidence type="ECO:0000313" key="6">
    <source>
        <dbReference type="Proteomes" id="UP001620461"/>
    </source>
</evidence>
<reference evidence="5 6" key="1">
    <citation type="submission" date="2020-10" db="EMBL/GenBank/DDBJ databases">
        <title>Phylogeny of dyella-like bacteria.</title>
        <authorList>
            <person name="Fu J."/>
        </authorList>
    </citation>
    <scope>NUCLEOTIDE SEQUENCE [LARGE SCALE GENOMIC DNA]</scope>
    <source>
        <strain evidence="5 6">JP1</strain>
    </source>
</reference>
<dbReference type="PANTHER" id="PTHR45527:SF1">
    <property type="entry name" value="FATTY ACID SYNTHASE"/>
    <property type="match status" value="1"/>
</dbReference>
<protein>
    <submittedName>
        <fullName evidence="5">Amino acid adenylation domain-containing protein</fullName>
    </submittedName>
</protein>
<keyword evidence="3" id="KW-0597">Phosphoprotein</keyword>
<gene>
    <name evidence="5" type="ORF">ISP15_09705</name>
</gene>
<dbReference type="InterPro" id="IPR020806">
    <property type="entry name" value="PKS_PP-bd"/>
</dbReference>
<feature type="domain" description="Carrier" evidence="4">
    <location>
        <begin position="1005"/>
        <end position="1080"/>
    </location>
</feature>
<organism evidence="5 6">
    <name type="scientific">Dyella jejuensis</name>
    <dbReference type="NCBI Taxonomy" id="1432009"/>
    <lineage>
        <taxon>Bacteria</taxon>
        <taxon>Pseudomonadati</taxon>
        <taxon>Pseudomonadota</taxon>
        <taxon>Gammaproteobacteria</taxon>
        <taxon>Lysobacterales</taxon>
        <taxon>Rhodanobacteraceae</taxon>
        <taxon>Dyella</taxon>
    </lineage>
</organism>
<dbReference type="NCBIfam" id="NF003417">
    <property type="entry name" value="PRK04813.1"/>
    <property type="match status" value="2"/>
</dbReference>
<comment type="cofactor">
    <cofactor evidence="1">
        <name>pantetheine 4'-phosphate</name>
        <dbReference type="ChEBI" id="CHEBI:47942"/>
    </cofactor>
</comment>
<dbReference type="Pfam" id="PF00501">
    <property type="entry name" value="AMP-binding"/>
    <property type="match status" value="2"/>
</dbReference>
<dbReference type="PROSITE" id="PS50075">
    <property type="entry name" value="CARRIER"/>
    <property type="match status" value="2"/>
</dbReference>
<dbReference type="SUPFAM" id="SSF56801">
    <property type="entry name" value="Acetyl-CoA synthetase-like"/>
    <property type="match status" value="2"/>
</dbReference>
<dbReference type="NCBIfam" id="TIGR01733">
    <property type="entry name" value="AA-adenyl-dom"/>
    <property type="match status" value="2"/>
</dbReference>
<keyword evidence="6" id="KW-1185">Reference proteome</keyword>
<dbReference type="InterPro" id="IPR010071">
    <property type="entry name" value="AA_adenyl_dom"/>
</dbReference>
<evidence type="ECO:0000313" key="5">
    <source>
        <dbReference type="EMBL" id="MFK2900610.1"/>
    </source>
</evidence>
<dbReference type="Gene3D" id="3.30.559.30">
    <property type="entry name" value="Nonribosomal peptide synthetase, condensation domain"/>
    <property type="match status" value="2"/>
</dbReference>
<dbReference type="InterPro" id="IPR001242">
    <property type="entry name" value="Condensation_dom"/>
</dbReference>
<dbReference type="InterPro" id="IPR009081">
    <property type="entry name" value="PP-bd_ACP"/>
</dbReference>
<dbReference type="Pfam" id="PF00668">
    <property type="entry name" value="Condensation"/>
    <property type="match status" value="2"/>
</dbReference>
<evidence type="ECO:0000259" key="4">
    <source>
        <dbReference type="PROSITE" id="PS50075"/>
    </source>
</evidence>
<dbReference type="Gene3D" id="3.30.300.30">
    <property type="match status" value="2"/>
</dbReference>
<dbReference type="PANTHER" id="PTHR45527">
    <property type="entry name" value="NONRIBOSOMAL PEPTIDE SYNTHETASE"/>
    <property type="match status" value="1"/>
</dbReference>
<dbReference type="Proteomes" id="UP001620461">
    <property type="component" value="Unassembled WGS sequence"/>
</dbReference>
<dbReference type="Gene3D" id="3.40.50.12780">
    <property type="entry name" value="N-terminal domain of ligase-like"/>
    <property type="match status" value="2"/>
</dbReference>
<evidence type="ECO:0000256" key="3">
    <source>
        <dbReference type="ARBA" id="ARBA00022553"/>
    </source>
</evidence>
<name>A0ABW8JJZ8_9GAMM</name>
<dbReference type="InterPro" id="IPR025110">
    <property type="entry name" value="AMP-bd_C"/>
</dbReference>
<dbReference type="InterPro" id="IPR006162">
    <property type="entry name" value="Ppantetheine_attach_site"/>
</dbReference>